<evidence type="ECO:0000313" key="3">
    <source>
        <dbReference type="EnsemblMetazoa" id="XP_019773173.1"/>
    </source>
</evidence>
<evidence type="ECO:0008006" key="6">
    <source>
        <dbReference type="Google" id="ProtNLM"/>
    </source>
</evidence>
<evidence type="ECO:0000313" key="4">
    <source>
        <dbReference type="Proteomes" id="UP000019118"/>
    </source>
</evidence>
<accession>N6USC9</accession>
<dbReference type="Proteomes" id="UP000019118">
    <property type="component" value="Unassembled WGS sequence"/>
</dbReference>
<dbReference type="GO" id="GO:0031514">
    <property type="term" value="C:motile cilium"/>
    <property type="evidence" value="ECO:0007669"/>
    <property type="project" value="TreeGrafter"/>
</dbReference>
<evidence type="ECO:0000313" key="5">
    <source>
        <dbReference type="Proteomes" id="UP000030742"/>
    </source>
</evidence>
<dbReference type="EnsemblMetazoa" id="XM_019917614.1">
    <property type="protein sequence ID" value="XP_019773173.1"/>
    <property type="gene ID" value="LOC109546612"/>
</dbReference>
<dbReference type="Proteomes" id="UP000030742">
    <property type="component" value="Unassembled WGS sequence"/>
</dbReference>
<dbReference type="Pfam" id="PF24569">
    <property type="entry name" value="CFAP161"/>
    <property type="match status" value="2"/>
</dbReference>
<gene>
    <name evidence="3" type="primary">109546612</name>
    <name evidence="2" type="ORF">D910_07545</name>
    <name evidence="1" type="ORF">YQE_01985</name>
</gene>
<sequence>MIYSDKVDDDRQQTYENRIIYSLPCRLALWNEDLALQEDKNTITAYKRDHCQMLIQKTKKMMRNILKPTSLAIETAFMIYGQNYQIKTADLGKDLKFTDSSKGLFLSGLITEKEIDTCQHFKHGCMLTASPLKGAFIRNTFTIVGCSGSKEGEHVVYGEDIMIQISESAGPPLYVQCENLTMDTFGNHLALRLSRLPDFYCRFKVLHWDPHLRVETTGTSFTPDVRVIIQHTASGQNLAVETLAWIPTFLGPECNVSCHTYRDNHKMETAENFWIFVGEPKVQTNLFVRAAKGENIPSDIFD</sequence>
<dbReference type="InterPro" id="IPR055325">
    <property type="entry name" value="CF161"/>
</dbReference>
<protein>
    <recommendedName>
        <fullName evidence="6">Cilia- and flagella-associated protein 161</fullName>
    </recommendedName>
</protein>
<dbReference type="KEGG" id="dpa:109546612"/>
<evidence type="ECO:0000313" key="1">
    <source>
        <dbReference type="EMBL" id="ENN81622.1"/>
    </source>
</evidence>
<name>N6USC9_DENPD</name>
<dbReference type="EMBL" id="KB740081">
    <property type="protein sequence ID" value="ENN81622.1"/>
    <property type="molecule type" value="Genomic_DNA"/>
</dbReference>
<evidence type="ECO:0000313" key="2">
    <source>
        <dbReference type="EMBL" id="ERL90191.1"/>
    </source>
</evidence>
<dbReference type="STRING" id="77166.N6USC9"/>
<feature type="non-terminal residue" evidence="1">
    <location>
        <position position="1"/>
    </location>
</feature>
<dbReference type="EMBL" id="KB632220">
    <property type="protein sequence ID" value="ERL90191.1"/>
    <property type="molecule type" value="Genomic_DNA"/>
</dbReference>
<dbReference type="AlphaFoldDB" id="N6USC9"/>
<proteinExistence type="predicted"/>
<dbReference type="OrthoDB" id="2126411at2759"/>
<reference evidence="4 5" key="1">
    <citation type="journal article" date="2013" name="Genome Biol.">
        <title>Draft genome of the mountain pine beetle, Dendroctonus ponderosae Hopkins, a major forest pest.</title>
        <authorList>
            <person name="Keeling C.I."/>
            <person name="Yuen M.M."/>
            <person name="Liao N.Y."/>
            <person name="Docking T.R."/>
            <person name="Chan S.K."/>
            <person name="Taylor G.A."/>
            <person name="Palmquist D.L."/>
            <person name="Jackman S.D."/>
            <person name="Nguyen A."/>
            <person name="Li M."/>
            <person name="Henderson H."/>
            <person name="Janes J.K."/>
            <person name="Zhao Y."/>
            <person name="Pandoh P."/>
            <person name="Moore R."/>
            <person name="Sperling F.A."/>
            <person name="Huber D.P."/>
            <person name="Birol I."/>
            <person name="Jones S.J."/>
            <person name="Bohlmann J."/>
        </authorList>
    </citation>
    <scope>NUCLEOTIDE SEQUENCE</scope>
</reference>
<reference evidence="3" key="2">
    <citation type="submission" date="2024-08" db="UniProtKB">
        <authorList>
            <consortium name="EnsemblMetazoa"/>
        </authorList>
    </citation>
    <scope>IDENTIFICATION</scope>
</reference>
<dbReference type="OMA" id="TFFGPEC"/>
<dbReference type="PANTHER" id="PTHR24274:SF1">
    <property type="entry name" value="CILIA- AND FLAGELLA-ASSOCIATED PROTEIN 161"/>
    <property type="match status" value="1"/>
</dbReference>
<dbReference type="PANTHER" id="PTHR24274">
    <property type="entry name" value="CILIA- AND FLAGELLA-ASSOCIATED PROTEIN 161"/>
    <property type="match status" value="1"/>
</dbReference>
<keyword evidence="4" id="KW-1185">Reference proteome</keyword>
<dbReference type="HOGENOM" id="CLU_901179_0_0_1"/>
<dbReference type="GO" id="GO:0060271">
    <property type="term" value="P:cilium assembly"/>
    <property type="evidence" value="ECO:0007669"/>
    <property type="project" value="TreeGrafter"/>
</dbReference>
<organism evidence="1">
    <name type="scientific">Dendroctonus ponderosae</name>
    <name type="common">Mountain pine beetle</name>
    <dbReference type="NCBI Taxonomy" id="77166"/>
    <lineage>
        <taxon>Eukaryota</taxon>
        <taxon>Metazoa</taxon>
        <taxon>Ecdysozoa</taxon>
        <taxon>Arthropoda</taxon>
        <taxon>Hexapoda</taxon>
        <taxon>Insecta</taxon>
        <taxon>Pterygota</taxon>
        <taxon>Neoptera</taxon>
        <taxon>Endopterygota</taxon>
        <taxon>Coleoptera</taxon>
        <taxon>Polyphaga</taxon>
        <taxon>Cucujiformia</taxon>
        <taxon>Curculionidae</taxon>
        <taxon>Scolytinae</taxon>
        <taxon>Dendroctonus</taxon>
    </lineage>
</organism>